<organism evidence="2 3">
    <name type="scientific">Apatococcus fuscideae</name>
    <dbReference type="NCBI Taxonomy" id="2026836"/>
    <lineage>
        <taxon>Eukaryota</taxon>
        <taxon>Viridiplantae</taxon>
        <taxon>Chlorophyta</taxon>
        <taxon>core chlorophytes</taxon>
        <taxon>Trebouxiophyceae</taxon>
        <taxon>Chlorellales</taxon>
        <taxon>Chlorellaceae</taxon>
        <taxon>Apatococcus</taxon>
    </lineage>
</organism>
<feature type="region of interest" description="Disordered" evidence="1">
    <location>
        <begin position="398"/>
        <end position="508"/>
    </location>
</feature>
<reference evidence="2 3" key="1">
    <citation type="journal article" date="2024" name="Nat. Commun.">
        <title>Phylogenomics reveals the evolutionary origins of lichenization in chlorophyte algae.</title>
        <authorList>
            <person name="Puginier C."/>
            <person name="Libourel C."/>
            <person name="Otte J."/>
            <person name="Skaloud P."/>
            <person name="Haon M."/>
            <person name="Grisel S."/>
            <person name="Petersen M."/>
            <person name="Berrin J.G."/>
            <person name="Delaux P.M."/>
            <person name="Dal Grande F."/>
            <person name="Keller J."/>
        </authorList>
    </citation>
    <scope>NUCLEOTIDE SEQUENCE [LARGE SCALE GENOMIC DNA]</scope>
    <source>
        <strain evidence="2 3">SAG 2523</strain>
    </source>
</reference>
<sequence>MAGCHQLPFELPEQRASDAGDASFKLPQTAVAQGVGSWTLLPEVPESRAQGDAEILDFVYQTARADSPHIPQEVFTKLRENVNRELAAKSNGSFRVKDCQAGIVPGAPGQPLHVFALVLLQRSAPAPHPPQLSHEQQAWPTANPDTSLNWQPFPSGSHDWFSCEPEIWTGIWAAAAPSVAPLRTTWDSSDGSPENTFAHGAGGNLVSRDGLQHWASDSDSEPPSPSQSRDELPTPQKPTPAAPRGDLSTPAASYALSGSSAGLPPPRQMLSDGDQRRGRIGSSLYGVQMSGGGWDGSCTEVDNPIWQEPCHCYNSSSPDGGSMTAVTGWTDPAGEVSPVSSDIPTWPGRNAHRLRVKSQEAPPCMGDDYDGHIPPTRRSIRHPIGLLAPRAVYPTRGQWGHAHSARPGQQESPSDGSYASEQTHVDDTEWTYRQRSGRAYSGRQDANGDRHDPPSRRRVGPHPGWTTSPDSSSYVPSQGSSWSSPEPTRSPPRPRGSHPAPSHPNKATVVAAPTKPASLQPAQIASDQPQQGIVAAVDAVAPEAPCADPGMSTHRPARILSGDYHRAAQTPPTGPDPVPVAPAQVCNPQPTRRFGLLRRRFLFSGPAPGPARHTPLPHGTLNGMPGKAAGKAATPASDGPQTRIVDANGELVLSESQMVTPPQQVRGFGRRGGAKGRAAGGLVRMGGEGFGRKGGALHLPTIFGDLFKRLQGRRKPTS</sequence>
<gene>
    <name evidence="2" type="ORF">WJX84_004502</name>
</gene>
<feature type="compositionally biased region" description="Basic and acidic residues" evidence="1">
    <location>
        <begin position="446"/>
        <end position="455"/>
    </location>
</feature>
<proteinExistence type="predicted"/>
<feature type="compositionally biased region" description="Polar residues" evidence="1">
    <location>
        <begin position="407"/>
        <end position="422"/>
    </location>
</feature>
<feature type="compositionally biased region" description="Low complexity" evidence="1">
    <location>
        <begin position="251"/>
        <end position="262"/>
    </location>
</feature>
<feature type="compositionally biased region" description="Polar residues" evidence="1">
    <location>
        <begin position="185"/>
        <end position="195"/>
    </location>
</feature>
<evidence type="ECO:0000313" key="3">
    <source>
        <dbReference type="Proteomes" id="UP001485043"/>
    </source>
</evidence>
<feature type="region of interest" description="Disordered" evidence="1">
    <location>
        <begin position="126"/>
        <end position="146"/>
    </location>
</feature>
<dbReference type="Proteomes" id="UP001485043">
    <property type="component" value="Unassembled WGS sequence"/>
</dbReference>
<feature type="region of interest" description="Disordered" evidence="1">
    <location>
        <begin position="184"/>
        <end position="284"/>
    </location>
</feature>
<evidence type="ECO:0000256" key="1">
    <source>
        <dbReference type="SAM" id="MobiDB-lite"/>
    </source>
</evidence>
<feature type="compositionally biased region" description="Basic and acidic residues" evidence="1">
    <location>
        <begin position="423"/>
        <end position="432"/>
    </location>
</feature>
<feature type="compositionally biased region" description="Polar residues" evidence="1">
    <location>
        <begin position="465"/>
        <end position="479"/>
    </location>
</feature>
<accession>A0AAW1T1N6</accession>
<evidence type="ECO:0000313" key="2">
    <source>
        <dbReference type="EMBL" id="KAK9862588.1"/>
    </source>
</evidence>
<dbReference type="EMBL" id="JALJOV010000584">
    <property type="protein sequence ID" value="KAK9862588.1"/>
    <property type="molecule type" value="Genomic_DNA"/>
</dbReference>
<feature type="compositionally biased region" description="Polar residues" evidence="1">
    <location>
        <begin position="133"/>
        <end position="146"/>
    </location>
</feature>
<protein>
    <submittedName>
        <fullName evidence="2">Uncharacterized protein</fullName>
    </submittedName>
</protein>
<name>A0AAW1T1N6_9CHLO</name>
<dbReference type="AlphaFoldDB" id="A0AAW1T1N6"/>
<comment type="caution">
    <text evidence="2">The sequence shown here is derived from an EMBL/GenBank/DDBJ whole genome shotgun (WGS) entry which is preliminary data.</text>
</comment>
<keyword evidence="3" id="KW-1185">Reference proteome</keyword>